<proteinExistence type="predicted"/>
<reference evidence="2 3" key="1">
    <citation type="journal article" date="2018" name="Front. Plant Sci.">
        <title>Red Clover (Trifolium pratense) and Zigzag Clover (T. medium) - A Picture of Genomic Similarities and Differences.</title>
        <authorList>
            <person name="Dluhosova J."/>
            <person name="Istvanek J."/>
            <person name="Nedelnik J."/>
            <person name="Repkova J."/>
        </authorList>
    </citation>
    <scope>NUCLEOTIDE SEQUENCE [LARGE SCALE GENOMIC DNA]</scope>
    <source>
        <strain evidence="3">cv. 10/8</strain>
        <tissue evidence="2">Leaf</tissue>
    </source>
</reference>
<organism evidence="2 3">
    <name type="scientific">Trifolium medium</name>
    <dbReference type="NCBI Taxonomy" id="97028"/>
    <lineage>
        <taxon>Eukaryota</taxon>
        <taxon>Viridiplantae</taxon>
        <taxon>Streptophyta</taxon>
        <taxon>Embryophyta</taxon>
        <taxon>Tracheophyta</taxon>
        <taxon>Spermatophyta</taxon>
        <taxon>Magnoliopsida</taxon>
        <taxon>eudicotyledons</taxon>
        <taxon>Gunneridae</taxon>
        <taxon>Pentapetalae</taxon>
        <taxon>rosids</taxon>
        <taxon>fabids</taxon>
        <taxon>Fabales</taxon>
        <taxon>Fabaceae</taxon>
        <taxon>Papilionoideae</taxon>
        <taxon>50 kb inversion clade</taxon>
        <taxon>NPAAA clade</taxon>
        <taxon>Hologalegina</taxon>
        <taxon>IRL clade</taxon>
        <taxon>Trifolieae</taxon>
        <taxon>Trifolium</taxon>
    </lineage>
</organism>
<evidence type="ECO:0000256" key="1">
    <source>
        <dbReference type="SAM" id="MobiDB-lite"/>
    </source>
</evidence>
<feature type="region of interest" description="Disordered" evidence="1">
    <location>
        <begin position="1"/>
        <end position="21"/>
    </location>
</feature>
<dbReference type="Proteomes" id="UP000265520">
    <property type="component" value="Unassembled WGS sequence"/>
</dbReference>
<accession>A0A392NJF1</accession>
<name>A0A392NJF1_9FABA</name>
<dbReference type="AlphaFoldDB" id="A0A392NJF1"/>
<protein>
    <submittedName>
        <fullName evidence="2">Uncharacterized protein</fullName>
    </submittedName>
</protein>
<comment type="caution">
    <text evidence="2">The sequence shown here is derived from an EMBL/GenBank/DDBJ whole genome shotgun (WGS) entry which is preliminary data.</text>
</comment>
<keyword evidence="3" id="KW-1185">Reference proteome</keyword>
<dbReference type="EMBL" id="LXQA010041764">
    <property type="protein sequence ID" value="MCH99932.1"/>
    <property type="molecule type" value="Genomic_DNA"/>
</dbReference>
<evidence type="ECO:0000313" key="2">
    <source>
        <dbReference type="EMBL" id="MCH99932.1"/>
    </source>
</evidence>
<feature type="compositionally biased region" description="Basic and acidic residues" evidence="1">
    <location>
        <begin position="175"/>
        <end position="192"/>
    </location>
</feature>
<evidence type="ECO:0000313" key="3">
    <source>
        <dbReference type="Proteomes" id="UP000265520"/>
    </source>
</evidence>
<feature type="region of interest" description="Disordered" evidence="1">
    <location>
        <begin position="173"/>
        <end position="192"/>
    </location>
</feature>
<sequence length="192" mass="22160">MIIDEPNPDQPEIAQEVPQPPQPLIMDDIVIPSNILHQILEQLTENSVQADEPVNLVHRKDLNSIRFRRKTKPPKPLFNKPYPFILDSESNLELLKNQIYNDFSSLSSMEDDFLIFPSDVSAEVESLKAKIGDALDRYEKIIQKIEGGEEMVVLEAFEKSLQEGMLLFEEEMKAEEEKKKAEEEKKHQEAEK</sequence>